<sequence length="718" mass="82465">MSRDSVFATRYQSTKTVSAVRSPRKKKYKSYKKYGELLEVGGQAMTETKVSISKLRAVHLSKLASSSVSLGQLHQLTTKPMKKASDVEVDPELLKTVREKILNKFSPPVINQQQLEDDKCALVFTTHQISNLEDRIRTKQYLEMAKESYYNFRRATLYDQRLQDLRYAINEGLTQEFDLDNASAELEDGSVNPIPRSPHAVFRELFVDNQLDSYDQELMTHITNMQAQGISHPAIEDIYDDSGLHHEITGTRDELEFGVDAMIWFPDLIDSKQAAIKQKKKVMREKRRAVRESNMKQDIKAMERRGKQDALHRLLAAHLQLLCSLNMIHEVTTVDSFTKRRAVRESNMKQDIKAMERRGKQDALHRLLAAHLQLLCSLNMIHEGRRIVQYYRQKGAKVPDHPRVTDIKVYNALLHGYASMGLLQNATEVFSFMSEDKIEPNAQTFAAIFECIERKGLVSIEEMVRKGQEQLEIEIKGEIEEDQFVNLIMGEISKLVDGSETYSPTLKLLQRDLGTHVYHKYQIEQCRRNGVLDKMSSVYAQYCEWYMKRGGDMNSRQAWQNLMHRCRDGASLVMHRPWGRLVRLELKPHPVLARLWSGAAKPELRMRASLAPTRGPPAPWTGVNFGAMPMFVMNQWKRLEDSPPEQLYPALDSLNQLGEVPSGGNKKLDIPPPSSTLDTSRFDGNAFKRRLAISRARGEMHSLWCDMLYKLSLANHFR</sequence>
<dbReference type="GO" id="GO:0003899">
    <property type="term" value="F:DNA-directed RNA polymerase activity"/>
    <property type="evidence" value="ECO:0007669"/>
    <property type="project" value="InterPro"/>
</dbReference>
<dbReference type="GO" id="GO:0006390">
    <property type="term" value="P:mitochondrial transcription"/>
    <property type="evidence" value="ECO:0007669"/>
    <property type="project" value="TreeGrafter"/>
</dbReference>
<accession>A0A0L7KZM6</accession>
<evidence type="ECO:0000313" key="4">
    <source>
        <dbReference type="Proteomes" id="UP000037510"/>
    </source>
</evidence>
<dbReference type="InterPro" id="IPR011990">
    <property type="entry name" value="TPR-like_helical_dom_sf"/>
</dbReference>
<organism evidence="3 4">
    <name type="scientific">Operophtera brumata</name>
    <name type="common">Winter moth</name>
    <name type="synonym">Phalaena brumata</name>
    <dbReference type="NCBI Taxonomy" id="104452"/>
    <lineage>
        <taxon>Eukaryota</taxon>
        <taxon>Metazoa</taxon>
        <taxon>Ecdysozoa</taxon>
        <taxon>Arthropoda</taxon>
        <taxon>Hexapoda</taxon>
        <taxon>Insecta</taxon>
        <taxon>Pterygota</taxon>
        <taxon>Neoptera</taxon>
        <taxon>Endopterygota</taxon>
        <taxon>Lepidoptera</taxon>
        <taxon>Glossata</taxon>
        <taxon>Ditrysia</taxon>
        <taxon>Geometroidea</taxon>
        <taxon>Geometridae</taxon>
        <taxon>Larentiinae</taxon>
        <taxon>Operophtera</taxon>
    </lineage>
</organism>
<feature type="repeat" description="PPR" evidence="1">
    <location>
        <begin position="406"/>
        <end position="440"/>
    </location>
</feature>
<comment type="caution">
    <text evidence="3">The sequence shown here is derived from an EMBL/GenBank/DDBJ whole genome shotgun (WGS) entry which is preliminary data.</text>
</comment>
<keyword evidence="3" id="KW-0240">DNA-directed RNA polymerase</keyword>
<feature type="domain" description="DNA-directed RNA polymerase N-terminal" evidence="2">
    <location>
        <begin position="435"/>
        <end position="659"/>
    </location>
</feature>
<dbReference type="SUPFAM" id="SSF56672">
    <property type="entry name" value="DNA/RNA polymerases"/>
    <property type="match status" value="1"/>
</dbReference>
<dbReference type="PROSITE" id="PS51375">
    <property type="entry name" value="PPR"/>
    <property type="match status" value="1"/>
</dbReference>
<dbReference type="SMART" id="SM01311">
    <property type="entry name" value="RPOL_N"/>
    <property type="match status" value="1"/>
</dbReference>
<keyword evidence="4" id="KW-1185">Reference proteome</keyword>
<gene>
    <name evidence="3" type="ORF">OBRU01_16243</name>
</gene>
<evidence type="ECO:0000313" key="3">
    <source>
        <dbReference type="EMBL" id="KOB68484.1"/>
    </source>
</evidence>
<keyword evidence="3" id="KW-0804">Transcription</keyword>
<dbReference type="NCBIfam" id="TIGR00756">
    <property type="entry name" value="PPR"/>
    <property type="match status" value="1"/>
</dbReference>
<protein>
    <submittedName>
        <fullName evidence="3">DNA-directed RNA polymerase</fullName>
    </submittedName>
</protein>
<proteinExistence type="predicted"/>
<dbReference type="InterPro" id="IPR029262">
    <property type="entry name" value="RPOL_N"/>
</dbReference>
<dbReference type="AlphaFoldDB" id="A0A0L7KZM6"/>
<dbReference type="PANTHER" id="PTHR10102:SF0">
    <property type="entry name" value="DNA-DIRECTED RNA POLYMERASE, MITOCHONDRIAL"/>
    <property type="match status" value="1"/>
</dbReference>
<evidence type="ECO:0000259" key="2">
    <source>
        <dbReference type="SMART" id="SM01311"/>
    </source>
</evidence>
<reference evidence="3 4" key="1">
    <citation type="journal article" date="2015" name="Genome Biol. Evol.">
        <title>The genome of winter moth (Operophtera brumata) provides a genomic perspective on sexual dimorphism and phenology.</title>
        <authorList>
            <person name="Derks M.F."/>
            <person name="Smit S."/>
            <person name="Salis L."/>
            <person name="Schijlen E."/>
            <person name="Bossers A."/>
            <person name="Mateman C."/>
            <person name="Pijl A.S."/>
            <person name="de Ridder D."/>
            <person name="Groenen M.A."/>
            <person name="Visser M.E."/>
            <person name="Megens H.J."/>
        </authorList>
    </citation>
    <scope>NUCLEOTIDE SEQUENCE [LARGE SCALE GENOMIC DNA]</scope>
    <source>
        <strain evidence="3">WM2013NL</strain>
        <tissue evidence="3">Head and thorax</tissue>
    </source>
</reference>
<dbReference type="Pfam" id="PF13812">
    <property type="entry name" value="PPR_3"/>
    <property type="match status" value="1"/>
</dbReference>
<dbReference type="Proteomes" id="UP000037510">
    <property type="component" value="Unassembled WGS sequence"/>
</dbReference>
<dbReference type="GO" id="GO:0001018">
    <property type="term" value="F:mitochondrial promoter sequence-specific DNA binding"/>
    <property type="evidence" value="ECO:0007669"/>
    <property type="project" value="TreeGrafter"/>
</dbReference>
<dbReference type="InterPro" id="IPR002092">
    <property type="entry name" value="DNA-dir_Rpol_phage-type"/>
</dbReference>
<dbReference type="Gene3D" id="1.25.40.10">
    <property type="entry name" value="Tetratricopeptide repeat domain"/>
    <property type="match status" value="1"/>
</dbReference>
<dbReference type="InterPro" id="IPR002885">
    <property type="entry name" value="PPR_rpt"/>
</dbReference>
<dbReference type="STRING" id="104452.A0A0L7KZM6"/>
<dbReference type="EMBL" id="JTDY01004185">
    <property type="protein sequence ID" value="KOB68484.1"/>
    <property type="molecule type" value="Genomic_DNA"/>
</dbReference>
<evidence type="ECO:0000256" key="1">
    <source>
        <dbReference type="PROSITE-ProRule" id="PRU00708"/>
    </source>
</evidence>
<dbReference type="InterPro" id="IPR043502">
    <property type="entry name" value="DNA/RNA_pol_sf"/>
</dbReference>
<dbReference type="GO" id="GO:0034245">
    <property type="term" value="C:mitochondrial DNA-directed RNA polymerase complex"/>
    <property type="evidence" value="ECO:0007669"/>
    <property type="project" value="TreeGrafter"/>
</dbReference>
<dbReference type="PANTHER" id="PTHR10102">
    <property type="entry name" value="DNA-DIRECTED RNA POLYMERASE, MITOCHONDRIAL"/>
    <property type="match status" value="1"/>
</dbReference>
<name>A0A0L7KZM6_OPEBR</name>
<dbReference type="GO" id="GO:0071897">
    <property type="term" value="P:DNA biosynthetic process"/>
    <property type="evidence" value="ECO:0007669"/>
    <property type="project" value="UniProtKB-ARBA"/>
</dbReference>